<dbReference type="KEGG" id="cmr:Cycma_0242"/>
<protein>
    <submittedName>
        <fullName evidence="1">Uncharacterized protein</fullName>
    </submittedName>
</protein>
<sequence>MCSKFTRMYAYRLEIHQVENQGRFTKIIDINLEVFGKLHLAIYA</sequence>
<keyword evidence="2" id="KW-1185">Reference proteome</keyword>
<proteinExistence type="predicted"/>
<dbReference type="EMBL" id="CP002955">
    <property type="protein sequence ID" value="AEL24024.1"/>
    <property type="molecule type" value="Genomic_DNA"/>
</dbReference>
<dbReference type="AlphaFoldDB" id="G0J383"/>
<dbReference type="STRING" id="880070.Cycma_0242"/>
<accession>G0J383</accession>
<dbReference type="HOGENOM" id="CLU_3215203_0_0_10"/>
<dbReference type="RefSeq" id="WP_014018323.1">
    <property type="nucleotide sequence ID" value="NC_015914.1"/>
</dbReference>
<gene>
    <name evidence="1" type="ordered locus">Cycma_0242</name>
</gene>
<name>G0J383_CYCMS</name>
<dbReference type="Proteomes" id="UP000001635">
    <property type="component" value="Chromosome"/>
</dbReference>
<reference evidence="2" key="1">
    <citation type="submission" date="2011-07" db="EMBL/GenBank/DDBJ databases">
        <title>The complete genome of Cyclobacterium marinum DSM 745.</title>
        <authorList>
            <person name="Lucas S."/>
            <person name="Han J."/>
            <person name="Lapidus A."/>
            <person name="Bruce D."/>
            <person name="Goodwin L."/>
            <person name="Pitluck S."/>
            <person name="Peters L."/>
            <person name="Kyrpides N."/>
            <person name="Mavromatis K."/>
            <person name="Ivanova N."/>
            <person name="Ovchinnikova G."/>
            <person name="Chertkov O."/>
            <person name="Detter J.C."/>
            <person name="Tapia R."/>
            <person name="Han C."/>
            <person name="Land M."/>
            <person name="Hauser L."/>
            <person name="Markowitz V."/>
            <person name="Cheng J.-F."/>
            <person name="Hugenholtz P."/>
            <person name="Woyke T."/>
            <person name="Wu D."/>
            <person name="Tindall B."/>
            <person name="Schuetze A."/>
            <person name="Brambilla E."/>
            <person name="Klenk H.-P."/>
            <person name="Eisen J.A."/>
        </authorList>
    </citation>
    <scope>NUCLEOTIDE SEQUENCE [LARGE SCALE GENOMIC DNA]</scope>
    <source>
        <strain evidence="2">ATCC 25205 / DSM 745 / LMG 13164 / NCIMB 1802</strain>
    </source>
</reference>
<organism evidence="1 2">
    <name type="scientific">Cyclobacterium marinum (strain ATCC 25205 / DSM 745 / LMG 13164 / NCIMB 1802)</name>
    <name type="common">Flectobacillus marinus</name>
    <dbReference type="NCBI Taxonomy" id="880070"/>
    <lineage>
        <taxon>Bacteria</taxon>
        <taxon>Pseudomonadati</taxon>
        <taxon>Bacteroidota</taxon>
        <taxon>Cytophagia</taxon>
        <taxon>Cytophagales</taxon>
        <taxon>Cyclobacteriaceae</taxon>
        <taxon>Cyclobacterium</taxon>
    </lineage>
</organism>
<evidence type="ECO:0000313" key="1">
    <source>
        <dbReference type="EMBL" id="AEL24024.1"/>
    </source>
</evidence>
<evidence type="ECO:0000313" key="2">
    <source>
        <dbReference type="Proteomes" id="UP000001635"/>
    </source>
</evidence>